<protein>
    <submittedName>
        <fullName evidence="1">Uncharacterized protein</fullName>
    </submittedName>
</protein>
<keyword evidence="2" id="KW-1185">Reference proteome</keyword>
<dbReference type="EMBL" id="JANQDX010000011">
    <property type="protein sequence ID" value="KAL0915876.1"/>
    <property type="molecule type" value="Genomic_DNA"/>
</dbReference>
<organism evidence="1 2">
    <name type="scientific">Dendrobium thyrsiflorum</name>
    <name type="common">Pinecone-like raceme dendrobium</name>
    <name type="synonym">Orchid</name>
    <dbReference type="NCBI Taxonomy" id="117978"/>
    <lineage>
        <taxon>Eukaryota</taxon>
        <taxon>Viridiplantae</taxon>
        <taxon>Streptophyta</taxon>
        <taxon>Embryophyta</taxon>
        <taxon>Tracheophyta</taxon>
        <taxon>Spermatophyta</taxon>
        <taxon>Magnoliopsida</taxon>
        <taxon>Liliopsida</taxon>
        <taxon>Asparagales</taxon>
        <taxon>Orchidaceae</taxon>
        <taxon>Epidendroideae</taxon>
        <taxon>Malaxideae</taxon>
        <taxon>Dendrobiinae</taxon>
        <taxon>Dendrobium</taxon>
    </lineage>
</organism>
<reference evidence="1 2" key="1">
    <citation type="journal article" date="2024" name="Plant Biotechnol. J.">
        <title>Dendrobium thyrsiflorum genome and its molecular insights into genes involved in important horticultural traits.</title>
        <authorList>
            <person name="Chen B."/>
            <person name="Wang J.Y."/>
            <person name="Zheng P.J."/>
            <person name="Li K.L."/>
            <person name="Liang Y.M."/>
            <person name="Chen X.F."/>
            <person name="Zhang C."/>
            <person name="Zhao X."/>
            <person name="He X."/>
            <person name="Zhang G.Q."/>
            <person name="Liu Z.J."/>
            <person name="Xu Q."/>
        </authorList>
    </citation>
    <scope>NUCLEOTIDE SEQUENCE [LARGE SCALE GENOMIC DNA]</scope>
    <source>
        <strain evidence="1">GZMU011</strain>
    </source>
</reference>
<sequence>MKKQLRKKYVKSLKDAHPTLRSVTNLLSLDGLQREHRPLEAEDEGTSVLRLKCVLDAPTISAQTSGLKSLYEKKVPYCILKTIRLCKAQGFISSPWPLLPPSRRPPLFILLAAPFPSLSLSRPTKTQPLKPTPNLTTLLLLHGKPCMGDPDVDHGFVFDDQGRTDVIASPFFDVHFGNDETADDYIDRILYQLTLAIEAQIPPGRWYIIGRPSSSPNSATSPATTTLWTTCLLAASLSSALRDVPEDEGKTHATGTTEL</sequence>
<accession>A0ABD0UZK6</accession>
<name>A0ABD0UZK6_DENTH</name>
<gene>
    <name evidence="1" type="ORF">M5K25_013340</name>
</gene>
<proteinExistence type="predicted"/>
<evidence type="ECO:0000313" key="2">
    <source>
        <dbReference type="Proteomes" id="UP001552299"/>
    </source>
</evidence>
<comment type="caution">
    <text evidence="1">The sequence shown here is derived from an EMBL/GenBank/DDBJ whole genome shotgun (WGS) entry which is preliminary data.</text>
</comment>
<evidence type="ECO:0000313" key="1">
    <source>
        <dbReference type="EMBL" id="KAL0915876.1"/>
    </source>
</evidence>
<dbReference type="Proteomes" id="UP001552299">
    <property type="component" value="Unassembled WGS sequence"/>
</dbReference>
<dbReference type="AlphaFoldDB" id="A0ABD0UZK6"/>